<dbReference type="GeneID" id="19468987"/>
<feature type="transmembrane region" description="Helical" evidence="1">
    <location>
        <begin position="203"/>
        <end position="223"/>
    </location>
</feature>
<evidence type="ECO:0000313" key="4">
    <source>
        <dbReference type="Proteomes" id="UP000016922"/>
    </source>
</evidence>
<keyword evidence="1" id="KW-1133">Transmembrane helix</keyword>
<proteinExistence type="predicted"/>
<dbReference type="Pfam" id="PF26639">
    <property type="entry name" value="Het-6_barrel"/>
    <property type="match status" value="1"/>
</dbReference>
<feature type="transmembrane region" description="Helical" evidence="1">
    <location>
        <begin position="21"/>
        <end position="42"/>
    </location>
</feature>
<sequence>MAKPQVKATESADEDEVFGTYFGRLFVGTLSTTCIFILGLVLRYLFGDQIGSKIRLIVLCILHYLAGLVHLRQNIGSWMQHDGPNAPFPSLKEFCYFLPSILVSVDFLYWIQALKAVLPALTLGFLTYLAFGTMIYDYTGLCKWSNDLMEWLFFKKLGAKNYILVQSVFASLAASKYSVSFSMPVCKLLCWTWPSAEEPCSKLPFFIAVIPIVVLLVPIVVWGQHLKTPFRGSLRHCRIEFEPKVSAVRLGQLDYQYESLKPGFIRVLDVLPPDSILGSYINTRIRHIRLQDAKYDAISYTWGNPVKSKGILIDGKWCSVTENAFEVIRDRVCFSNTRTIWIDCICIDQQDDQEKTRQVGMMSEIYRRADRAIVWLGDVPDAMLAFSLMEDFCRRVKKQEASGGQEYQFRPNNAARTWLFGVYNRFDPRFCALARLLGHPYFRRLWVIQEITFAQEVHLHCRDCWINWSDFEWAVLLLINPRYRDLVGSDKVMWSMQRPAVLSQIQQISSYRHKLKGNDASDRLPLGVILAETSIAEASDTRDLVYGLLSMSKAGEDPNMAPDYTIDTPQVFKNTAKYLLTNSELEDILYGSGVGYPRQTSGIPSWIPDWACQSRVNRLRKKGVFIYNASNGRTQVIQAPDSETILMRGITFDKISVMSSRSFTTENPDIHSSGCEEFGAEMLFLELEIRELAERLPDVYINGYQSRQEALWRTRVADRTRNLWDIKPGVLDKPTLAGDENRKGNYDWPAQLDRFIDALKAYEQVFSMFKDAGVTRRSFHTTGGEYSPEMALLQLSQLMKAVQAKRKKSFVTLMAYLRDYFEAMCLTSAGRRFAITEKGYMALVPPLSQAGDKVCILFNMDVPFILRQVSESTPMDYQIVGESYVHGIMDGEACRAGSLEVDFRIV</sequence>
<organism evidence="3 4">
    <name type="scientific">Glarea lozoyensis (strain ATCC 20868 / MF5171)</name>
    <dbReference type="NCBI Taxonomy" id="1116229"/>
    <lineage>
        <taxon>Eukaryota</taxon>
        <taxon>Fungi</taxon>
        <taxon>Dikarya</taxon>
        <taxon>Ascomycota</taxon>
        <taxon>Pezizomycotina</taxon>
        <taxon>Leotiomycetes</taxon>
        <taxon>Helotiales</taxon>
        <taxon>Helotiaceae</taxon>
        <taxon>Glarea</taxon>
    </lineage>
</organism>
<evidence type="ECO:0000259" key="2">
    <source>
        <dbReference type="Pfam" id="PF06985"/>
    </source>
</evidence>
<keyword evidence="4" id="KW-1185">Reference proteome</keyword>
<dbReference type="InterPro" id="IPR052895">
    <property type="entry name" value="HetReg/Transcr_Mod"/>
</dbReference>
<evidence type="ECO:0000313" key="3">
    <source>
        <dbReference type="EMBL" id="EPE28819.1"/>
    </source>
</evidence>
<dbReference type="PANTHER" id="PTHR24148:SF73">
    <property type="entry name" value="HET DOMAIN PROTEIN (AFU_ORTHOLOGUE AFUA_8G01020)"/>
    <property type="match status" value="1"/>
</dbReference>
<dbReference type="Pfam" id="PF06985">
    <property type="entry name" value="HET"/>
    <property type="match status" value="1"/>
</dbReference>
<feature type="domain" description="Heterokaryon incompatibility" evidence="2">
    <location>
        <begin position="295"/>
        <end position="450"/>
    </location>
</feature>
<dbReference type="AlphaFoldDB" id="S3CV39"/>
<feature type="transmembrane region" description="Helical" evidence="1">
    <location>
        <begin position="54"/>
        <end position="73"/>
    </location>
</feature>
<dbReference type="STRING" id="1116229.S3CV39"/>
<dbReference type="eggNOG" id="ENOG502RS9E">
    <property type="taxonomic scope" value="Eukaryota"/>
</dbReference>
<dbReference type="Proteomes" id="UP000016922">
    <property type="component" value="Unassembled WGS sequence"/>
</dbReference>
<reference evidence="3 4" key="1">
    <citation type="journal article" date="2013" name="BMC Genomics">
        <title>Genomics-driven discovery of the pneumocandin biosynthetic gene cluster in the fungus Glarea lozoyensis.</title>
        <authorList>
            <person name="Chen L."/>
            <person name="Yue Q."/>
            <person name="Zhang X."/>
            <person name="Xiang M."/>
            <person name="Wang C."/>
            <person name="Li S."/>
            <person name="Che Y."/>
            <person name="Ortiz-Lopez F.J."/>
            <person name="Bills G.F."/>
            <person name="Liu X."/>
            <person name="An Z."/>
        </authorList>
    </citation>
    <scope>NUCLEOTIDE SEQUENCE [LARGE SCALE GENOMIC DNA]</scope>
    <source>
        <strain evidence="4">ATCC 20868 / MF5171</strain>
    </source>
</reference>
<name>S3CV39_GLAL2</name>
<dbReference type="InterPro" id="IPR010730">
    <property type="entry name" value="HET"/>
</dbReference>
<dbReference type="KEGG" id="glz:GLAREA_09940"/>
<feature type="transmembrane region" description="Helical" evidence="1">
    <location>
        <begin position="117"/>
        <end position="141"/>
    </location>
</feature>
<keyword evidence="1" id="KW-0812">Transmembrane</keyword>
<gene>
    <name evidence="3" type="ORF">GLAREA_09940</name>
</gene>
<protein>
    <submittedName>
        <fullName evidence="3">Heterokaryon incompatibility protein, putative</fullName>
    </submittedName>
</protein>
<evidence type="ECO:0000256" key="1">
    <source>
        <dbReference type="SAM" id="Phobius"/>
    </source>
</evidence>
<dbReference type="HOGENOM" id="CLU_004184_7_2_1"/>
<keyword evidence="1" id="KW-0472">Membrane</keyword>
<dbReference type="PANTHER" id="PTHR24148">
    <property type="entry name" value="ANKYRIN REPEAT DOMAIN-CONTAINING PROTEIN 39 HOMOLOG-RELATED"/>
    <property type="match status" value="1"/>
</dbReference>
<dbReference type="RefSeq" id="XP_008084727.1">
    <property type="nucleotide sequence ID" value="XM_008086536.1"/>
</dbReference>
<dbReference type="OrthoDB" id="2157530at2759"/>
<accession>S3CV39</accession>
<dbReference type="EMBL" id="KE145368">
    <property type="protein sequence ID" value="EPE28819.1"/>
    <property type="molecule type" value="Genomic_DNA"/>
</dbReference>